<dbReference type="GO" id="GO:0051301">
    <property type="term" value="P:cell division"/>
    <property type="evidence" value="ECO:0007669"/>
    <property type="project" value="UniProtKB-KW"/>
</dbReference>
<dbReference type="AlphaFoldDB" id="A0A1W6A2N7"/>
<protein>
    <submittedName>
        <fullName evidence="1">Cell division protein SepF</fullName>
    </submittedName>
</protein>
<keyword evidence="1" id="KW-0131">Cell cycle</keyword>
<proteinExistence type="predicted"/>
<reference evidence="1 2" key="1">
    <citation type="submission" date="2017-04" db="EMBL/GenBank/DDBJ databases">
        <title>The Characteristic of a Fine Plant Growth-Promoting Rhizobacteria Bacillus mycoides Gnyt1 and its Whole Genome Sequencing Analysis.</title>
        <authorList>
            <person name="Li J.H."/>
            <person name="Yao T."/>
        </authorList>
    </citation>
    <scope>NUCLEOTIDE SEQUENCE [LARGE SCALE GENOMIC DNA]</scope>
    <source>
        <strain evidence="1 2">Gnyt1</strain>
    </source>
</reference>
<evidence type="ECO:0000313" key="2">
    <source>
        <dbReference type="Proteomes" id="UP000192932"/>
    </source>
</evidence>
<dbReference type="EMBL" id="CP020743">
    <property type="protein sequence ID" value="ARJ20083.1"/>
    <property type="molecule type" value="Genomic_DNA"/>
</dbReference>
<organism evidence="1 2">
    <name type="scientific">Bacillus mycoides</name>
    <dbReference type="NCBI Taxonomy" id="1405"/>
    <lineage>
        <taxon>Bacteria</taxon>
        <taxon>Bacillati</taxon>
        <taxon>Bacillota</taxon>
        <taxon>Bacilli</taxon>
        <taxon>Bacillales</taxon>
        <taxon>Bacillaceae</taxon>
        <taxon>Bacillus</taxon>
        <taxon>Bacillus cereus group</taxon>
    </lineage>
</organism>
<keyword evidence="1" id="KW-0132">Cell division</keyword>
<accession>A0A1W6A2N7</accession>
<dbReference type="RefSeq" id="WP_085308752.1">
    <property type="nucleotide sequence ID" value="NZ_CP020743.1"/>
</dbReference>
<dbReference type="Proteomes" id="UP000192932">
    <property type="component" value="Chromosome"/>
</dbReference>
<evidence type="ECO:0000313" key="1">
    <source>
        <dbReference type="EMBL" id="ARJ20083.1"/>
    </source>
</evidence>
<gene>
    <name evidence="1" type="ORF">B7492_01895</name>
</gene>
<name>A0A1W6A2N7_BACMY</name>
<sequence length="119" mass="13980">MPKQLNIFDVEPAICQFDVMKANVKRGNGRTTYADVRVQVPKDAKCTDELPRTTKQDDRYETFEQYVIAIWRFQRALDKLFNWDAAEELCKAARDRKEVIPIRVYLGSGFQPDVVEYMR</sequence>